<sequence>MKSETNELLGEMRKGGIALFESGKAVVISTLTWQ</sequence>
<dbReference type="EMBL" id="AUPZ01000002">
    <property type="protein sequence ID" value="EQB40410.1"/>
    <property type="molecule type" value="Genomic_DNA"/>
</dbReference>
<dbReference type="STRING" id="1172190.M947_01030"/>
<gene>
    <name evidence="1" type="ORF">M947_01030</name>
</gene>
<organism evidence="1 2">
    <name type="scientific">Sulfurimonas hongkongensis</name>
    <dbReference type="NCBI Taxonomy" id="1172190"/>
    <lineage>
        <taxon>Bacteria</taxon>
        <taxon>Pseudomonadati</taxon>
        <taxon>Campylobacterota</taxon>
        <taxon>Epsilonproteobacteria</taxon>
        <taxon>Campylobacterales</taxon>
        <taxon>Sulfurimonadaceae</taxon>
        <taxon>Sulfurimonas</taxon>
    </lineage>
</organism>
<evidence type="ECO:0000313" key="2">
    <source>
        <dbReference type="Proteomes" id="UP000015520"/>
    </source>
</evidence>
<keyword evidence="2" id="KW-1185">Reference proteome</keyword>
<comment type="caution">
    <text evidence="1">The sequence shown here is derived from an EMBL/GenBank/DDBJ whole genome shotgun (WGS) entry which is preliminary data.</text>
</comment>
<evidence type="ECO:0000313" key="1">
    <source>
        <dbReference type="EMBL" id="EQB40410.1"/>
    </source>
</evidence>
<proteinExistence type="predicted"/>
<dbReference type="Proteomes" id="UP000015520">
    <property type="component" value="Unassembled WGS sequence"/>
</dbReference>
<reference evidence="1 2" key="1">
    <citation type="submission" date="2013-07" db="EMBL/GenBank/DDBJ databases">
        <title>Sulfurimonas hongkongensis AST-10 Genome Sequencing.</title>
        <authorList>
            <person name="Cai L."/>
            <person name="Zhang T."/>
        </authorList>
    </citation>
    <scope>NUCLEOTIDE SEQUENCE [LARGE SCALE GENOMIC DNA]</scope>
    <source>
        <strain evidence="1 2">AST-10</strain>
    </source>
</reference>
<accession>T0JH50</accession>
<dbReference type="AlphaFoldDB" id="T0JH50"/>
<name>T0JH50_9BACT</name>
<protein>
    <submittedName>
        <fullName evidence="1">Uncharacterized protein</fullName>
    </submittedName>
</protein>